<name>A0ABD3EZ37_9STRA</name>
<organism evidence="1 2">
    <name type="scientific">Phytophthora oleae</name>
    <dbReference type="NCBI Taxonomy" id="2107226"/>
    <lineage>
        <taxon>Eukaryota</taxon>
        <taxon>Sar</taxon>
        <taxon>Stramenopiles</taxon>
        <taxon>Oomycota</taxon>
        <taxon>Peronosporomycetes</taxon>
        <taxon>Peronosporales</taxon>
        <taxon>Peronosporaceae</taxon>
        <taxon>Phytophthora</taxon>
    </lineage>
</organism>
<evidence type="ECO:0000313" key="2">
    <source>
        <dbReference type="Proteomes" id="UP001632037"/>
    </source>
</evidence>
<reference evidence="1 2" key="1">
    <citation type="submission" date="2024-09" db="EMBL/GenBank/DDBJ databases">
        <title>Genome sequencing and assembly of Phytophthora oleae, isolate VK10A, causative agent of rot of olive drupes.</title>
        <authorList>
            <person name="Conti Taguali S."/>
            <person name="Riolo M."/>
            <person name="La Spada F."/>
            <person name="Cacciola S.O."/>
            <person name="Dionisio G."/>
        </authorList>
    </citation>
    <scope>NUCLEOTIDE SEQUENCE [LARGE SCALE GENOMIC DNA]</scope>
    <source>
        <strain evidence="1 2">VK10A</strain>
    </source>
</reference>
<comment type="caution">
    <text evidence="1">The sequence shown here is derived from an EMBL/GenBank/DDBJ whole genome shotgun (WGS) entry which is preliminary data.</text>
</comment>
<keyword evidence="2" id="KW-1185">Reference proteome</keyword>
<accession>A0ABD3EZ37</accession>
<gene>
    <name evidence="1" type="ORF">V7S43_016485</name>
</gene>
<dbReference type="AlphaFoldDB" id="A0ABD3EZ37"/>
<dbReference type="EMBL" id="JBIMZQ010000053">
    <property type="protein sequence ID" value="KAL3658601.1"/>
    <property type="molecule type" value="Genomic_DNA"/>
</dbReference>
<protein>
    <submittedName>
        <fullName evidence="1">Uncharacterized protein</fullName>
    </submittedName>
</protein>
<evidence type="ECO:0000313" key="1">
    <source>
        <dbReference type="EMBL" id="KAL3658601.1"/>
    </source>
</evidence>
<proteinExistence type="predicted"/>
<dbReference type="Proteomes" id="UP001632037">
    <property type="component" value="Unassembled WGS sequence"/>
</dbReference>
<sequence>MFKRVKLWKKHKGSIPTLGQGGVGGGPPRGQAAAIIRKGKEKSLVKPVRADNNGTRDVNMLQLKNGEVDFELGDNEVEAKTATKSYKKAKVQLRHHAKGKEGYCGFLPVVQQVNLLRCWSLIDHFKSHASDES</sequence>